<keyword evidence="2" id="KW-1185">Reference proteome</keyword>
<gene>
    <name evidence="1" type="ORF">N8T08_010791</name>
</gene>
<accession>A0ACC3BBY2</accession>
<name>A0ACC3BBY2_9EURO</name>
<dbReference type="EMBL" id="JAOPJF010000009">
    <property type="protein sequence ID" value="KAK1148149.1"/>
    <property type="molecule type" value="Genomic_DNA"/>
</dbReference>
<reference evidence="1 2" key="1">
    <citation type="journal article" date="2023" name="ACS Omega">
        <title>Identification of the Neoaspergillic Acid Biosynthesis Gene Cluster by Establishing an In Vitro CRISPR-Ribonucleoprotein Genetic System in Aspergillus melleus.</title>
        <authorList>
            <person name="Yuan B."/>
            <person name="Grau M.F."/>
            <person name="Murata R.M."/>
            <person name="Torok T."/>
            <person name="Venkateswaran K."/>
            <person name="Stajich J.E."/>
            <person name="Wang C.C.C."/>
        </authorList>
    </citation>
    <scope>NUCLEOTIDE SEQUENCE [LARGE SCALE GENOMIC DNA]</scope>
    <source>
        <strain evidence="1 2">IMV 1140</strain>
    </source>
</reference>
<comment type="caution">
    <text evidence="1">The sequence shown here is derived from an EMBL/GenBank/DDBJ whole genome shotgun (WGS) entry which is preliminary data.</text>
</comment>
<evidence type="ECO:0000313" key="1">
    <source>
        <dbReference type="EMBL" id="KAK1148149.1"/>
    </source>
</evidence>
<protein>
    <submittedName>
        <fullName evidence="1">Uncharacterized protein</fullName>
    </submittedName>
</protein>
<dbReference type="Proteomes" id="UP001177260">
    <property type="component" value="Unassembled WGS sequence"/>
</dbReference>
<evidence type="ECO:0000313" key="2">
    <source>
        <dbReference type="Proteomes" id="UP001177260"/>
    </source>
</evidence>
<sequence length="1020" mass="113810">MASASDNFVHFKTLSHDDYTVGWICALPVELTAAKGMLDKRHESLPQPANDNNNYVLGEIAGHNVVIACLPIGEYGTTSAATVAAQMLLTFCQIRFGLMVGIGGGVPIAEDIRLGDVVVSNPTDGYGGVIQYDYGKTISRGSFVRTGVLNMPPQNLRTATANLRSEHQMRPNRIPELVAEMSRKYPQMSEILEFDRSADDLFPANYAHISGNDTCSDCDRTKLLKREPRLSLNPKIHYGLVASANQVIKDAETRDRYAREMGIICFEMEAAGLMNHFPCLVIRGICDYSDSHKNKKWQPYAAATAAAYGKELLSVISVPVTQSIITARRSLAGPETLTVDDPARFLALSQRPEWALVHQFGCGKTLVSSTVIQHLKAITQGTQCIVAHFFYSHSKLSRLEARHVFESYIKQIVGHLDLFQIACPGSIRSFIKRFYETDQQIPTFGEIIHEIFVPLCQSHPGIIFVMDGLDECDRSQTLKVFEALREISKLRSVKVFVSGREGLDMAGAIPGCATINIADDGNNDDLRAFVEWKIQIKLNERQLTESESVLQEIREKLLEKAGHIEIRKSLDSLPKDLSTTYDRCLTKIKGKSKDLARKILPWVAVAPEPFTGSQLQEAVALNPRTGLLDLDGFVPIKELVKSCSHLITWDVNDEIRLTHYSVSQYLGSKRGENDSWFADIALDDARAALGDLCMKHLLSPIYSRAVVPTQKPIQTVVNAGTIMQQLWTHIPLSGRLGFQTTKQVEIRLPLQQSTEKFKQKPPSFFEFAKGQWLPLTKHLTQSSTNWDEFENLVLDQNSTWNIHPWEPLGMSLDSHYAGILGYAIVEHHGPLFSVLMRARGLQPRTDIFRLPLHPYNNLLPLHLAARAGNRDCLVQIMGQITFNMRDENGQTALHHAAVMGHLDVIEVLLRKSMLIINRTDKNGCTALHLAASHGQEHVFDKLLAYGANINQQDNLGRTALHLAVINKRKGAVKALLALPLDISIKNNAQQTPLWIAAQESDIDMVSLLLQYKYYDGLLRP</sequence>
<proteinExistence type="predicted"/>
<organism evidence="1 2">
    <name type="scientific">Aspergillus melleus</name>
    <dbReference type="NCBI Taxonomy" id="138277"/>
    <lineage>
        <taxon>Eukaryota</taxon>
        <taxon>Fungi</taxon>
        <taxon>Dikarya</taxon>
        <taxon>Ascomycota</taxon>
        <taxon>Pezizomycotina</taxon>
        <taxon>Eurotiomycetes</taxon>
        <taxon>Eurotiomycetidae</taxon>
        <taxon>Eurotiales</taxon>
        <taxon>Aspergillaceae</taxon>
        <taxon>Aspergillus</taxon>
        <taxon>Aspergillus subgen. Circumdati</taxon>
    </lineage>
</organism>